<reference evidence="1" key="2">
    <citation type="submission" date="2016-11" db="EMBL/GenBank/DDBJ databases">
        <title>Complete Genome Sequencing of Pandoraea pulmonicola DSM 16583.</title>
        <authorList>
            <person name="Chan K.-G."/>
        </authorList>
    </citation>
    <scope>NUCLEOTIDE SEQUENCE</scope>
    <source>
        <strain evidence="1">DSM 16583</strain>
    </source>
</reference>
<evidence type="ECO:0000313" key="1">
    <source>
        <dbReference type="EMBL" id="AJC21061.1"/>
    </source>
</evidence>
<sequence length="156" mass="17312">MKYLNFALYQIGALGDEFDKGFKDISFEFASHGKPVSVTLWHADATGIEVTCKMHDTDERVEYGILEFAQVGRRAENKTFVSLDSDLSAPAFVEKLVLRDDGVICESGFMLGGRDGSVLLVVAGVYPYTLAVRVAGYLGPFDPEFPIERYERIPMS</sequence>
<dbReference type="AlphaFoldDB" id="A0AAJ5D055"/>
<name>A0AAJ5D055_PANPU</name>
<gene>
    <name evidence="2" type="ORF">NCTC13159_01772</name>
    <name evidence="1" type="ORF">RO07_12395</name>
</gene>
<dbReference type="EMBL" id="UGSJ01000001">
    <property type="protein sequence ID" value="SUA90289.1"/>
    <property type="molecule type" value="Genomic_DNA"/>
</dbReference>
<dbReference type="Proteomes" id="UP000035086">
    <property type="component" value="Chromosome"/>
</dbReference>
<reference evidence="2 4" key="3">
    <citation type="submission" date="2018-06" db="EMBL/GenBank/DDBJ databases">
        <authorList>
            <consortium name="Pathogen Informatics"/>
            <person name="Doyle S."/>
        </authorList>
    </citation>
    <scope>NUCLEOTIDE SEQUENCE [LARGE SCALE GENOMIC DNA]</scope>
    <source>
        <strain evidence="2 4">NCTC13159</strain>
    </source>
</reference>
<dbReference type="RefSeq" id="WP_039408188.1">
    <property type="nucleotide sequence ID" value="NZ_CP010310.2"/>
</dbReference>
<evidence type="ECO:0000313" key="4">
    <source>
        <dbReference type="Proteomes" id="UP000254589"/>
    </source>
</evidence>
<dbReference type="KEGG" id="ppul:RO07_12395"/>
<organism evidence="2 4">
    <name type="scientific">Pandoraea pulmonicola</name>
    <dbReference type="NCBI Taxonomy" id="93221"/>
    <lineage>
        <taxon>Bacteria</taxon>
        <taxon>Pseudomonadati</taxon>
        <taxon>Pseudomonadota</taxon>
        <taxon>Betaproteobacteria</taxon>
        <taxon>Burkholderiales</taxon>
        <taxon>Burkholderiaceae</taxon>
        <taxon>Pandoraea</taxon>
    </lineage>
</organism>
<reference evidence="3" key="1">
    <citation type="submission" date="2014-12" db="EMBL/GenBank/DDBJ databases">
        <title>Complete Genome Sequencing of Pandoraea pulmonicola DSM 16583.</title>
        <authorList>
            <person name="Chan K.-G."/>
        </authorList>
    </citation>
    <scope>NUCLEOTIDE SEQUENCE [LARGE SCALE GENOMIC DNA]</scope>
    <source>
        <strain evidence="3">DSM 16583</strain>
    </source>
</reference>
<dbReference type="EMBL" id="CP010310">
    <property type="protein sequence ID" value="AJC21061.1"/>
    <property type="molecule type" value="Genomic_DNA"/>
</dbReference>
<protein>
    <submittedName>
        <fullName evidence="2">Uncharacterized protein</fullName>
    </submittedName>
</protein>
<proteinExistence type="predicted"/>
<dbReference type="Proteomes" id="UP000254589">
    <property type="component" value="Unassembled WGS sequence"/>
</dbReference>
<accession>A0AAJ5D055</accession>
<evidence type="ECO:0000313" key="3">
    <source>
        <dbReference type="Proteomes" id="UP000035086"/>
    </source>
</evidence>
<keyword evidence="3" id="KW-1185">Reference proteome</keyword>
<evidence type="ECO:0000313" key="2">
    <source>
        <dbReference type="EMBL" id="SUA90289.1"/>
    </source>
</evidence>